<protein>
    <recommendedName>
        <fullName evidence="5">Transcription initiation factor IIA large subunit</fullName>
    </recommendedName>
</protein>
<keyword evidence="4" id="KW-0539">Nucleus</keyword>
<dbReference type="STRING" id="454130.A0A0U5A474"/>
<dbReference type="Proteomes" id="UP000054771">
    <property type="component" value="Unassembled WGS sequence"/>
</dbReference>
<dbReference type="Pfam" id="PF03153">
    <property type="entry name" value="TFIIA"/>
    <property type="match status" value="1"/>
</dbReference>
<dbReference type="FunFam" id="1.10.287.100:FF:000001">
    <property type="entry name" value="Transcription initiation factor IIA subunit"/>
    <property type="match status" value="1"/>
</dbReference>
<dbReference type="OrthoDB" id="6275927at2759"/>
<feature type="compositionally biased region" description="Acidic residues" evidence="6">
    <location>
        <begin position="319"/>
        <end position="338"/>
    </location>
</feature>
<name>A0A0U5A474_ASPCI</name>
<dbReference type="GO" id="GO:0005672">
    <property type="term" value="C:transcription factor TFIIA complex"/>
    <property type="evidence" value="ECO:0007669"/>
    <property type="project" value="InterPro"/>
</dbReference>
<feature type="compositionally biased region" description="Pro residues" evidence="6">
    <location>
        <begin position="103"/>
        <end position="120"/>
    </location>
</feature>
<dbReference type="CDD" id="cd07976">
    <property type="entry name" value="TFIIA_alpha_beta_like"/>
    <property type="match status" value="2"/>
</dbReference>
<dbReference type="EMBL" id="CDMC01000007">
    <property type="protein sequence ID" value="CEN62857.1"/>
    <property type="molecule type" value="Genomic_DNA"/>
</dbReference>
<dbReference type="FunFam" id="2.30.18.10:FF:000006">
    <property type="entry name" value="Transcription factor TFIIA complex subunit Toa1"/>
    <property type="match status" value="1"/>
</dbReference>
<dbReference type="InterPro" id="IPR009088">
    <property type="entry name" value="TFIIA_b-brl"/>
</dbReference>
<evidence type="ECO:0000313" key="8">
    <source>
        <dbReference type="Proteomes" id="UP000054771"/>
    </source>
</evidence>
<feature type="compositionally biased region" description="Polar residues" evidence="6">
    <location>
        <begin position="294"/>
        <end position="307"/>
    </location>
</feature>
<evidence type="ECO:0000256" key="5">
    <source>
        <dbReference type="ARBA" id="ARBA00074154"/>
    </source>
</evidence>
<dbReference type="SMART" id="SM01371">
    <property type="entry name" value="TFIIA"/>
    <property type="match status" value="1"/>
</dbReference>
<evidence type="ECO:0000256" key="4">
    <source>
        <dbReference type="ARBA" id="ARBA00023242"/>
    </source>
</evidence>
<evidence type="ECO:0000256" key="3">
    <source>
        <dbReference type="ARBA" id="ARBA00023163"/>
    </source>
</evidence>
<dbReference type="GO" id="GO:0006367">
    <property type="term" value="P:transcription initiation at RNA polymerase II promoter"/>
    <property type="evidence" value="ECO:0007669"/>
    <property type="project" value="InterPro"/>
</dbReference>
<feature type="region of interest" description="Disordered" evidence="6">
    <location>
        <begin position="290"/>
        <end position="338"/>
    </location>
</feature>
<comment type="subcellular location">
    <subcellularLocation>
        <location evidence="1">Nucleus</location>
    </subcellularLocation>
</comment>
<proteinExistence type="inferred from homology"/>
<organism evidence="7 8">
    <name type="scientific">Aspergillus calidoustus</name>
    <dbReference type="NCBI Taxonomy" id="454130"/>
    <lineage>
        <taxon>Eukaryota</taxon>
        <taxon>Fungi</taxon>
        <taxon>Dikarya</taxon>
        <taxon>Ascomycota</taxon>
        <taxon>Pezizomycotina</taxon>
        <taxon>Eurotiomycetes</taxon>
        <taxon>Eurotiomycetidae</taxon>
        <taxon>Eurotiales</taxon>
        <taxon>Aspergillaceae</taxon>
        <taxon>Aspergillus</taxon>
        <taxon>Aspergillus subgen. Nidulantes</taxon>
    </lineage>
</organism>
<dbReference type="PANTHER" id="PTHR12694">
    <property type="entry name" value="TRANSCRIPTION INITIATION FACTOR IIA SUBUNIT 1"/>
    <property type="match status" value="1"/>
</dbReference>
<evidence type="ECO:0000256" key="1">
    <source>
        <dbReference type="ARBA" id="ARBA00004123"/>
    </source>
</evidence>
<comment type="similarity">
    <text evidence="2">Belongs to the TFIIA subunit 1 family.</text>
</comment>
<keyword evidence="3" id="KW-0804">Transcription</keyword>
<evidence type="ECO:0000256" key="6">
    <source>
        <dbReference type="SAM" id="MobiDB-lite"/>
    </source>
</evidence>
<dbReference type="AlphaFoldDB" id="A0A0U5A474"/>
<reference evidence="8" key="1">
    <citation type="journal article" date="2016" name="Genome Announc.">
        <title>Draft genome sequences of fungus Aspergillus calidoustus.</title>
        <authorList>
            <person name="Horn F."/>
            <person name="Linde J."/>
            <person name="Mattern D.J."/>
            <person name="Walther G."/>
            <person name="Guthke R."/>
            <person name="Scherlach K."/>
            <person name="Martin K."/>
            <person name="Brakhage A.A."/>
            <person name="Petzke L."/>
            <person name="Valiante V."/>
        </authorList>
    </citation>
    <scope>NUCLEOTIDE SEQUENCE [LARGE SCALE GENOMIC DNA]</scope>
    <source>
        <strain evidence="8">SF006504</strain>
    </source>
</reference>
<dbReference type="Gene3D" id="2.30.18.10">
    <property type="entry name" value="Transcription factor IIA (TFIIA), beta-barrel domain"/>
    <property type="match status" value="1"/>
</dbReference>
<sequence>MSNQLVGSVFERVIQEVCDASQVDFEESGVDQQTLADLRNSWQKKLSSLGVAHFPWDPPPPQPAPAQPQNQPILPPTATVPSNAPRPPQPPAVQQQQHQHVPPQQPHPQTLPPNIPPLHAPTPVTAGPMGHSPQIKTEPGLNGHPGLPPMSHMMGAPPNAQSARERATNLIQQRYGAAAANSIGQMQAQQPPMGLPRPPNMQMPNGQNHQNRQVKQEPGYHPVPHPSISNSQTDGPAANALSDWKAEVARRREAAERQDGEGDRVLRNHLRERMLQFEGGGLMVPLDEREAQPKTRSAHTAGSSTMPKAQYDGPGGDDTKEEDDEDAINSDLDDPDDLVAEDHDAEDAVGQVMLCTYDKVQRVKNKWKCTLKDGILTTGGKEYVLYSQSQQTLANMHQIRLPQRSRRVRMVEPRPLILHPDCSTYRTHQPSKQHFDHVKSLSRLFLTWHSANYHNRTKPIMILFLKFTKDQQHRIINRVVPLSYLCLLFYPFFSRSRCGWRYAGG</sequence>
<accession>A0A0U5A474</accession>
<feature type="compositionally biased region" description="Pro residues" evidence="6">
    <location>
        <begin position="56"/>
        <end position="66"/>
    </location>
</feature>
<evidence type="ECO:0000256" key="2">
    <source>
        <dbReference type="ARBA" id="ARBA00010059"/>
    </source>
</evidence>
<feature type="region of interest" description="Disordered" evidence="6">
    <location>
        <begin position="183"/>
        <end position="241"/>
    </location>
</feature>
<feature type="compositionally biased region" description="Polar residues" evidence="6">
    <location>
        <begin position="202"/>
        <end position="213"/>
    </location>
</feature>
<dbReference type="SUPFAM" id="SSF50784">
    <property type="entry name" value="Transcription factor IIA (TFIIA), beta-barrel domain"/>
    <property type="match status" value="1"/>
</dbReference>
<dbReference type="OMA" id="EVCDASQ"/>
<feature type="compositionally biased region" description="Low complexity" evidence="6">
    <location>
        <begin position="92"/>
        <end position="102"/>
    </location>
</feature>
<gene>
    <name evidence="7" type="ORF">ASPCAL09486</name>
</gene>
<dbReference type="PANTHER" id="PTHR12694:SF8">
    <property type="entry name" value="TRANSCRIPTION INITIATION FACTOR IIA SUBUNIT 1"/>
    <property type="match status" value="1"/>
</dbReference>
<feature type="region of interest" description="Disordered" evidence="6">
    <location>
        <begin position="51"/>
        <end position="165"/>
    </location>
</feature>
<evidence type="ECO:0000313" key="7">
    <source>
        <dbReference type="EMBL" id="CEN62857.1"/>
    </source>
</evidence>
<dbReference type="SUPFAM" id="SSF47396">
    <property type="entry name" value="Transcription factor IIA (TFIIA), alpha-helical domain"/>
    <property type="match status" value="1"/>
</dbReference>
<dbReference type="Gene3D" id="1.10.287.100">
    <property type="match status" value="1"/>
</dbReference>
<keyword evidence="8" id="KW-1185">Reference proteome</keyword>
<dbReference type="InterPro" id="IPR004855">
    <property type="entry name" value="TFIIA_asu/bsu"/>
</dbReference>